<dbReference type="PANTHER" id="PTHR43790">
    <property type="entry name" value="CARBOHYDRATE TRANSPORT ATP-BINDING PROTEIN MG119-RELATED"/>
    <property type="match status" value="1"/>
</dbReference>
<keyword evidence="6 9" id="KW-0067">ATP-binding</keyword>
<dbReference type="RefSeq" id="WP_220226412.1">
    <property type="nucleotide sequence ID" value="NZ_JAICBX010000001.1"/>
</dbReference>
<dbReference type="CDD" id="cd03216">
    <property type="entry name" value="ABC_Carb_Monos_I"/>
    <property type="match status" value="1"/>
</dbReference>
<dbReference type="InterPro" id="IPR003593">
    <property type="entry name" value="AAA+_ATPase"/>
</dbReference>
<keyword evidence="7" id="KW-0472">Membrane</keyword>
<dbReference type="Proteomes" id="UP001196509">
    <property type="component" value="Unassembled WGS sequence"/>
</dbReference>
<dbReference type="EMBL" id="JAICBX010000001">
    <property type="protein sequence ID" value="MBW8635686.1"/>
    <property type="molecule type" value="Genomic_DNA"/>
</dbReference>
<reference evidence="9" key="1">
    <citation type="submission" date="2021-08" db="EMBL/GenBank/DDBJ databases">
        <title>Hoeflea bacterium WL0058 sp. nov., isolated from the sediment.</title>
        <authorList>
            <person name="Wang L."/>
            <person name="Zhang D."/>
        </authorList>
    </citation>
    <scope>NUCLEOTIDE SEQUENCE</scope>
    <source>
        <strain evidence="9">WL0058</strain>
    </source>
</reference>
<dbReference type="AlphaFoldDB" id="A0AAE2ZIP3"/>
<keyword evidence="3" id="KW-0762">Sugar transport</keyword>
<feature type="domain" description="ABC transporter" evidence="8">
    <location>
        <begin position="257"/>
        <end position="498"/>
    </location>
</feature>
<evidence type="ECO:0000256" key="4">
    <source>
        <dbReference type="ARBA" id="ARBA00022737"/>
    </source>
</evidence>
<keyword evidence="2" id="KW-0813">Transport</keyword>
<dbReference type="PROSITE" id="PS00211">
    <property type="entry name" value="ABC_TRANSPORTER_1"/>
    <property type="match status" value="1"/>
</dbReference>
<comment type="similarity">
    <text evidence="1">Belongs to the ABC transporter superfamily.</text>
</comment>
<sequence>MTFLKLDHVTKRYGAAAALDNASLEIEAGEVHALMGENGAGKSTLIKVLAGVVRPDDCSLHIDGSKVPLEGPDDAARQGFRFIHQELNIVPHLSVAENIVMAQAYPRRFGLAVDWRRVHDKAGAALERLDVDHIDTRRKTARLSTGDQMLVKIAATLVSSDAHPARLYVMDEPTAALTGQECDKLFAVIEGLKQSGASVLFVSHRMNEVMQNCDRVTIYRDGRTIETSRIAETSRERIIEAMTGRAIRDTYPARTGTPAREMFCTVEKLRTKHVDGLEFSLKRGEILGVAGLAESGQSEVLHAFLGDEKPLSGAVTFQDKQTLPSAPSVAWKRRIAYVPRERRREGLMLRRSIVDNAVLPHLGQLGSARIFSSRRKERIHTGAIAERVRLKYSRLGQPCYQLSGGNQQKVVFSRALGKTPELLLLDEPTRGVDVGAKFDIYTLVRGLSAAGSTTIMTSSDLPELIGMCDRILVMRDHRQHAIVETDGLTPARLLQMFYE</sequence>
<dbReference type="InterPro" id="IPR003439">
    <property type="entry name" value="ABC_transporter-like_ATP-bd"/>
</dbReference>
<gene>
    <name evidence="9" type="ORF">K1W69_00685</name>
</gene>
<dbReference type="PROSITE" id="PS50893">
    <property type="entry name" value="ABC_TRANSPORTER_2"/>
    <property type="match status" value="2"/>
</dbReference>
<evidence type="ECO:0000256" key="7">
    <source>
        <dbReference type="ARBA" id="ARBA00023136"/>
    </source>
</evidence>
<protein>
    <submittedName>
        <fullName evidence="9">Sugar ABC transporter ATP-binding protein</fullName>
    </submittedName>
</protein>
<dbReference type="InterPro" id="IPR050107">
    <property type="entry name" value="ABC_carbohydrate_import_ATPase"/>
</dbReference>
<dbReference type="SUPFAM" id="SSF52540">
    <property type="entry name" value="P-loop containing nucleoside triphosphate hydrolases"/>
    <property type="match status" value="2"/>
</dbReference>
<evidence type="ECO:0000256" key="2">
    <source>
        <dbReference type="ARBA" id="ARBA00022448"/>
    </source>
</evidence>
<name>A0AAE2ZIP3_9HYPH</name>
<evidence type="ECO:0000313" key="9">
    <source>
        <dbReference type="EMBL" id="MBW8635686.1"/>
    </source>
</evidence>
<dbReference type="InterPro" id="IPR017871">
    <property type="entry name" value="ABC_transporter-like_CS"/>
</dbReference>
<evidence type="ECO:0000259" key="8">
    <source>
        <dbReference type="PROSITE" id="PS50893"/>
    </source>
</evidence>
<dbReference type="InterPro" id="IPR027417">
    <property type="entry name" value="P-loop_NTPase"/>
</dbReference>
<dbReference type="GO" id="GO:0005524">
    <property type="term" value="F:ATP binding"/>
    <property type="evidence" value="ECO:0007669"/>
    <property type="project" value="UniProtKB-KW"/>
</dbReference>
<evidence type="ECO:0000256" key="1">
    <source>
        <dbReference type="ARBA" id="ARBA00005417"/>
    </source>
</evidence>
<comment type="caution">
    <text evidence="9">The sequence shown here is derived from an EMBL/GenBank/DDBJ whole genome shotgun (WGS) entry which is preliminary data.</text>
</comment>
<keyword evidence="4" id="KW-0677">Repeat</keyword>
<dbReference type="SMART" id="SM00382">
    <property type="entry name" value="AAA"/>
    <property type="match status" value="2"/>
</dbReference>
<accession>A0AAE2ZIP3</accession>
<proteinExistence type="inferred from homology"/>
<evidence type="ECO:0000256" key="3">
    <source>
        <dbReference type="ARBA" id="ARBA00022597"/>
    </source>
</evidence>
<keyword evidence="10" id="KW-1185">Reference proteome</keyword>
<evidence type="ECO:0000256" key="6">
    <source>
        <dbReference type="ARBA" id="ARBA00022840"/>
    </source>
</evidence>
<evidence type="ECO:0000256" key="5">
    <source>
        <dbReference type="ARBA" id="ARBA00022741"/>
    </source>
</evidence>
<dbReference type="CDD" id="cd03215">
    <property type="entry name" value="ABC_Carb_Monos_II"/>
    <property type="match status" value="1"/>
</dbReference>
<organism evidence="9 10">
    <name type="scientific">Flavimaribacter sediminis</name>
    <dbReference type="NCBI Taxonomy" id="2865987"/>
    <lineage>
        <taxon>Bacteria</taxon>
        <taxon>Pseudomonadati</taxon>
        <taxon>Pseudomonadota</taxon>
        <taxon>Alphaproteobacteria</taxon>
        <taxon>Hyphomicrobiales</taxon>
        <taxon>Rhizobiaceae</taxon>
        <taxon>Flavimaribacter</taxon>
    </lineage>
</organism>
<dbReference type="Pfam" id="PF00005">
    <property type="entry name" value="ABC_tran"/>
    <property type="match status" value="2"/>
</dbReference>
<dbReference type="PANTHER" id="PTHR43790:SF9">
    <property type="entry name" value="GALACTOFURANOSE TRANSPORTER ATP-BINDING PROTEIN YTFR"/>
    <property type="match status" value="1"/>
</dbReference>
<feature type="domain" description="ABC transporter" evidence="8">
    <location>
        <begin position="4"/>
        <end position="246"/>
    </location>
</feature>
<dbReference type="Gene3D" id="3.40.50.300">
    <property type="entry name" value="P-loop containing nucleotide triphosphate hydrolases"/>
    <property type="match status" value="2"/>
</dbReference>
<keyword evidence="5" id="KW-0547">Nucleotide-binding</keyword>
<evidence type="ECO:0000313" key="10">
    <source>
        <dbReference type="Proteomes" id="UP001196509"/>
    </source>
</evidence>
<dbReference type="GO" id="GO:0016887">
    <property type="term" value="F:ATP hydrolysis activity"/>
    <property type="evidence" value="ECO:0007669"/>
    <property type="project" value="InterPro"/>
</dbReference>